<dbReference type="InParanoid" id="W3WQE1"/>
<organism evidence="3 4">
    <name type="scientific">Pestalotiopsis fici (strain W106-1 / CGMCC3.15140)</name>
    <dbReference type="NCBI Taxonomy" id="1229662"/>
    <lineage>
        <taxon>Eukaryota</taxon>
        <taxon>Fungi</taxon>
        <taxon>Dikarya</taxon>
        <taxon>Ascomycota</taxon>
        <taxon>Pezizomycotina</taxon>
        <taxon>Sordariomycetes</taxon>
        <taxon>Xylariomycetidae</taxon>
        <taxon>Amphisphaeriales</taxon>
        <taxon>Sporocadaceae</taxon>
        <taxon>Pestalotiopsis</taxon>
    </lineage>
</organism>
<proteinExistence type="predicted"/>
<gene>
    <name evidence="3" type="ORF">PFICI_12301</name>
</gene>
<dbReference type="GeneID" id="19277314"/>
<evidence type="ECO:0000313" key="3">
    <source>
        <dbReference type="EMBL" id="ETS75357.1"/>
    </source>
</evidence>
<evidence type="ECO:0000256" key="2">
    <source>
        <dbReference type="SAM" id="Phobius"/>
    </source>
</evidence>
<dbReference type="EMBL" id="KI912118">
    <property type="protein sequence ID" value="ETS75357.1"/>
    <property type="molecule type" value="Genomic_DNA"/>
</dbReference>
<accession>W3WQE1</accession>
<dbReference type="AlphaFoldDB" id="W3WQE1"/>
<feature type="transmembrane region" description="Helical" evidence="2">
    <location>
        <begin position="12"/>
        <end position="28"/>
    </location>
</feature>
<dbReference type="OrthoDB" id="3556237at2759"/>
<dbReference type="KEGG" id="pfy:PFICI_12301"/>
<dbReference type="Proteomes" id="UP000030651">
    <property type="component" value="Unassembled WGS sequence"/>
</dbReference>
<evidence type="ECO:0000313" key="4">
    <source>
        <dbReference type="Proteomes" id="UP000030651"/>
    </source>
</evidence>
<sequence length="304" mass="33807">MEEIWKRCWHWFWNFANVIFAILILAGSRDSTSSAFSLSNPYQRMIEMFVGDDCASLATEIIPDKYRISLTSSCRVFGDEVTCRSHFPPALDWARLLEADVVASADNETIAICTAPFATVDGHFPTTNAMAAAIFAFLIISIIISVMVFVTPIISGKAFGRHVMLVTGFDVVLLVACIVLYVTIAQYAIAPYTHTDIAAATGERVNTLAILGIGFWLLIAALVARVIGNPVLIRSLITLFFHRCSGGSAGPKRGFVEDWRSPAAREDNTARMMQEADERRAREVQRRAEEAQRLEDAANQYYRR</sequence>
<keyword evidence="2" id="KW-1133">Transmembrane helix</keyword>
<keyword evidence="2" id="KW-0812">Transmembrane</keyword>
<name>W3WQE1_PESFW</name>
<reference evidence="4" key="1">
    <citation type="journal article" date="2015" name="BMC Genomics">
        <title>Genomic and transcriptomic analysis of the endophytic fungus Pestalotiopsis fici reveals its lifestyle and high potential for synthesis of natural products.</title>
        <authorList>
            <person name="Wang X."/>
            <person name="Zhang X."/>
            <person name="Liu L."/>
            <person name="Xiang M."/>
            <person name="Wang W."/>
            <person name="Sun X."/>
            <person name="Che Y."/>
            <person name="Guo L."/>
            <person name="Liu G."/>
            <person name="Guo L."/>
            <person name="Wang C."/>
            <person name="Yin W.B."/>
            <person name="Stadler M."/>
            <person name="Zhang X."/>
            <person name="Liu X."/>
        </authorList>
    </citation>
    <scope>NUCLEOTIDE SEQUENCE [LARGE SCALE GENOMIC DNA]</scope>
    <source>
        <strain evidence="4">W106-1 / CGMCC3.15140</strain>
    </source>
</reference>
<feature type="region of interest" description="Disordered" evidence="1">
    <location>
        <begin position="266"/>
        <end position="304"/>
    </location>
</feature>
<feature type="transmembrane region" description="Helical" evidence="2">
    <location>
        <begin position="208"/>
        <end position="227"/>
    </location>
</feature>
<protein>
    <submittedName>
        <fullName evidence="3">Uncharacterized protein</fullName>
    </submittedName>
</protein>
<feature type="compositionally biased region" description="Basic and acidic residues" evidence="1">
    <location>
        <begin position="266"/>
        <end position="296"/>
    </location>
</feature>
<feature type="transmembrane region" description="Helical" evidence="2">
    <location>
        <begin position="163"/>
        <end position="188"/>
    </location>
</feature>
<keyword evidence="4" id="KW-1185">Reference proteome</keyword>
<evidence type="ECO:0000256" key="1">
    <source>
        <dbReference type="SAM" id="MobiDB-lite"/>
    </source>
</evidence>
<dbReference type="RefSeq" id="XP_007839073.1">
    <property type="nucleotide sequence ID" value="XM_007840882.1"/>
</dbReference>
<dbReference type="eggNOG" id="ENOG502TDRQ">
    <property type="taxonomic scope" value="Eukaryota"/>
</dbReference>
<feature type="transmembrane region" description="Helical" evidence="2">
    <location>
        <begin position="129"/>
        <end position="151"/>
    </location>
</feature>
<dbReference type="HOGENOM" id="CLU_915593_0_0_1"/>
<keyword evidence="2" id="KW-0472">Membrane</keyword>